<dbReference type="SUPFAM" id="SSF52129">
    <property type="entry name" value="Caspase-like"/>
    <property type="match status" value="1"/>
</dbReference>
<dbReference type="InterPro" id="IPR038490">
    <property type="entry name" value="Gingipain_propep_sf"/>
</dbReference>
<dbReference type="InterPro" id="IPR001769">
    <property type="entry name" value="Gingipain"/>
</dbReference>
<evidence type="ECO:0000313" key="5">
    <source>
        <dbReference type="EMBL" id="HFJ53110.1"/>
    </source>
</evidence>
<proteinExistence type="predicted"/>
<comment type="caution">
    <text evidence="4">The sequence shown here is derived from an EMBL/GenBank/DDBJ whole genome shotgun (WGS) entry which is preliminary data.</text>
</comment>
<dbReference type="AlphaFoldDB" id="A0A7C1SHD3"/>
<dbReference type="Gene3D" id="2.60.40.3800">
    <property type="match status" value="1"/>
</dbReference>
<dbReference type="GO" id="GO:0004197">
    <property type="term" value="F:cysteine-type endopeptidase activity"/>
    <property type="evidence" value="ECO:0007669"/>
    <property type="project" value="InterPro"/>
</dbReference>
<protein>
    <recommendedName>
        <fullName evidence="6">T9SS type A sorting domain-containing protein</fullName>
    </recommendedName>
</protein>
<evidence type="ECO:0008006" key="6">
    <source>
        <dbReference type="Google" id="ProtNLM"/>
    </source>
</evidence>
<dbReference type="GO" id="GO:0006508">
    <property type="term" value="P:proteolysis"/>
    <property type="evidence" value="ECO:0007669"/>
    <property type="project" value="InterPro"/>
</dbReference>
<evidence type="ECO:0000259" key="2">
    <source>
        <dbReference type="Pfam" id="PF08126"/>
    </source>
</evidence>
<dbReference type="InterPro" id="IPR025965">
    <property type="entry name" value="FlgD/Vpr_Ig-like"/>
</dbReference>
<dbReference type="Pfam" id="PF08126">
    <property type="entry name" value="Propeptide_C25"/>
    <property type="match status" value="1"/>
</dbReference>
<evidence type="ECO:0000259" key="3">
    <source>
        <dbReference type="Pfam" id="PF13860"/>
    </source>
</evidence>
<gene>
    <name evidence="4" type="ORF">ENP94_06220</name>
    <name evidence="5" type="ORF">ENS16_00235</name>
</gene>
<evidence type="ECO:0000313" key="4">
    <source>
        <dbReference type="EMBL" id="HEA87587.1"/>
    </source>
</evidence>
<feature type="domain" description="Gingipain propeptide" evidence="2">
    <location>
        <begin position="32"/>
        <end position="163"/>
    </location>
</feature>
<dbReference type="Pfam" id="PF13860">
    <property type="entry name" value="FlgD_ig"/>
    <property type="match status" value="1"/>
</dbReference>
<accession>A0A7C1SHD3</accession>
<organism evidence="4">
    <name type="scientific">candidate division WOR-3 bacterium</name>
    <dbReference type="NCBI Taxonomy" id="2052148"/>
    <lineage>
        <taxon>Bacteria</taxon>
        <taxon>Bacteria division WOR-3</taxon>
    </lineage>
</organism>
<dbReference type="Pfam" id="PF01364">
    <property type="entry name" value="Peptidase_C25"/>
    <property type="match status" value="1"/>
</dbReference>
<dbReference type="InterPro" id="IPR029030">
    <property type="entry name" value="Caspase-like_dom_sf"/>
</dbReference>
<feature type="domain" description="Gingipain" evidence="1">
    <location>
        <begin position="187"/>
        <end position="550"/>
    </location>
</feature>
<dbReference type="InterPro" id="IPR013783">
    <property type="entry name" value="Ig-like_fold"/>
</dbReference>
<evidence type="ECO:0000259" key="1">
    <source>
        <dbReference type="Pfam" id="PF01364"/>
    </source>
</evidence>
<dbReference type="EMBL" id="DSTU01000001">
    <property type="protein sequence ID" value="HFJ53110.1"/>
    <property type="molecule type" value="Genomic_DNA"/>
</dbReference>
<dbReference type="Gene3D" id="2.60.40.10">
    <property type="entry name" value="Immunoglobulins"/>
    <property type="match status" value="1"/>
</dbReference>
<dbReference type="Gene3D" id="3.40.50.1460">
    <property type="match status" value="1"/>
</dbReference>
<dbReference type="EMBL" id="DSLG01000007">
    <property type="protein sequence ID" value="HEA87587.1"/>
    <property type="molecule type" value="Genomic_DNA"/>
</dbReference>
<name>A0A7C1SHD3_UNCW3</name>
<reference evidence="4" key="1">
    <citation type="journal article" date="2020" name="mSystems">
        <title>Genome- and Community-Level Interaction Insights into Carbon Utilization and Element Cycling Functions of Hydrothermarchaeota in Hydrothermal Sediment.</title>
        <authorList>
            <person name="Zhou Z."/>
            <person name="Liu Y."/>
            <person name="Xu W."/>
            <person name="Pan J."/>
            <person name="Luo Z.H."/>
            <person name="Li M."/>
        </authorList>
    </citation>
    <scope>NUCLEOTIDE SEQUENCE [LARGE SCALE GENOMIC DNA]</scope>
    <source>
        <strain evidence="4">SpSt-265</strain>
        <strain evidence="5">SpSt-465</strain>
    </source>
</reference>
<dbReference type="Gene3D" id="2.60.40.4070">
    <property type="match status" value="1"/>
</dbReference>
<dbReference type="InterPro" id="IPR012600">
    <property type="entry name" value="Propeptide_C25"/>
</dbReference>
<sequence length="1136" mass="125461">MLILPIIILMYPSLCTLNLEFNCNDFQTISSHSTTIFTINDGEFNSPPGTPLLPEMSRIIPLPSGTVIDQLLILKAEFETLPGNYQLATTQPPVPLSLSSPPSSLDLKPEITRLSSFYPETLCMVTGYGYRCGQKLASLVITPLQYQPVTHKIRRLRRLQIAFKLRESEGLQPSLPVAGHDSCRFEYLIVTRENLDSVFQDLCYWRTLTGTPAQIRHIEWIENRYPGRDDAEKLRAYLQQCARDSGLKYLLLGGDTDILPFRKAIALVSGAGLHPREDSLPCDLYFSALDGNWDGNNNGIFGEPDDEVDLFPEIYVGRAPVSTPAAARIFVNKILAYERTLLNDYQRRAVLAGAILWENPWTDEMLVKERIRREHFPSDFQIQTLYESMMPVTTDTVTSLLNSGFGIFNHCGHGWINAIAVSRQCVLRNPDIDHLTNNTRTGIVYSIGCWTTAFDFDCVAEHFLLNPAGGAVAFIGNSSYGWGAPGNPGFGYSDRFDSRFFQELFSDPAPRLGEVFARTKTHFIPYSYSPNVYRWHQFALNLLGDPAMPVHTDTLSQLMVSKPLRIRTGSDIALFIVLDRNGPVPDATVAIYQGSASVYTGTTGTDGTAAIQTAFTQVGTARLTVTAQNHRPLYDSVVVASEHSIVLLNYTFIDSAGDGNGCISAGETFAIRLWLKNNSPLPLYNVLCRLTTDSPLLTVEQDAGHISILPPDSSVCARLFLIRTSNHAQNRDYALCTLTITELNGRFSQFPVIIQFRQPFLKFVTYYVCSDTLGSYSAFFRVVNTGAAPAPVPTGTLFNPDLTQPLTLLTPGIVFPSILPGETLWSSVPARFNAESGPVRIGLNLITGRFIFSDTLKVHLPPAGIYASFDSGLGNWTAAGANGSWFLTRTQALSPPYSIHAGYPADSYPPNCTCELLSPKFPIPPCPRLKFSCYYELPLYGSDGLYCIIRHAGQEETLDFIGAGGALRPGNQSEAQTWDPGNRWFNYSYELSASAPGETAQLKFAFVSDPDPQSAAGFFLDDISVASADFPPSTIPESTRLFTLFPCPFRNRTTIFLTLSRATRIDLAIFNTAGGRVRTLISGNIPAGWHSVGWDGTDDNNRAVPAGIYFLRMNYNSEPDHAVIPPAHTHLKIIKL</sequence>
<feature type="domain" description="FlgD/Vpr Ig-like" evidence="3">
    <location>
        <begin position="1060"/>
        <end position="1116"/>
    </location>
</feature>